<feature type="compositionally biased region" description="Pro residues" evidence="1">
    <location>
        <begin position="1"/>
        <end position="13"/>
    </location>
</feature>
<feature type="region of interest" description="Disordered" evidence="1">
    <location>
        <begin position="1"/>
        <end position="106"/>
    </location>
</feature>
<feature type="compositionally biased region" description="Basic and acidic residues" evidence="1">
    <location>
        <begin position="53"/>
        <end position="77"/>
    </location>
</feature>
<gene>
    <name evidence="2" type="ORF">E2C01_093619</name>
</gene>
<keyword evidence="3" id="KW-1185">Reference proteome</keyword>
<evidence type="ECO:0000313" key="2">
    <source>
        <dbReference type="EMBL" id="MPC98258.1"/>
    </source>
</evidence>
<protein>
    <submittedName>
        <fullName evidence="2">Uncharacterized protein</fullName>
    </submittedName>
</protein>
<dbReference type="AlphaFoldDB" id="A0A5B7JZ78"/>
<dbReference type="EMBL" id="VSRR010113305">
    <property type="protein sequence ID" value="MPC98258.1"/>
    <property type="molecule type" value="Genomic_DNA"/>
</dbReference>
<name>A0A5B7JZ78_PORTR</name>
<reference evidence="2 3" key="1">
    <citation type="submission" date="2019-05" db="EMBL/GenBank/DDBJ databases">
        <title>Another draft genome of Portunus trituberculatus and its Hox gene families provides insights of decapod evolution.</title>
        <authorList>
            <person name="Jeong J.-H."/>
            <person name="Song I."/>
            <person name="Kim S."/>
            <person name="Choi T."/>
            <person name="Kim D."/>
            <person name="Ryu S."/>
            <person name="Kim W."/>
        </authorList>
    </citation>
    <scope>NUCLEOTIDE SEQUENCE [LARGE SCALE GENOMIC DNA]</scope>
    <source>
        <tissue evidence="2">Muscle</tissue>
    </source>
</reference>
<accession>A0A5B7JZ78</accession>
<evidence type="ECO:0000256" key="1">
    <source>
        <dbReference type="SAM" id="MobiDB-lite"/>
    </source>
</evidence>
<evidence type="ECO:0000313" key="3">
    <source>
        <dbReference type="Proteomes" id="UP000324222"/>
    </source>
</evidence>
<proteinExistence type="predicted"/>
<dbReference type="Proteomes" id="UP000324222">
    <property type="component" value="Unassembled WGS sequence"/>
</dbReference>
<sequence>MRVQLPPPPPPPQKTYSESLCDSAGRSVPRPLPQRLPVQGNAEAQRGRRARRNRDGVREDIKEEGRKKRTVEEERKVRLAQGFGEKGRQNNARTLTLHENIHWKEN</sequence>
<organism evidence="2 3">
    <name type="scientific">Portunus trituberculatus</name>
    <name type="common">Swimming crab</name>
    <name type="synonym">Neptunus trituberculatus</name>
    <dbReference type="NCBI Taxonomy" id="210409"/>
    <lineage>
        <taxon>Eukaryota</taxon>
        <taxon>Metazoa</taxon>
        <taxon>Ecdysozoa</taxon>
        <taxon>Arthropoda</taxon>
        <taxon>Crustacea</taxon>
        <taxon>Multicrustacea</taxon>
        <taxon>Malacostraca</taxon>
        <taxon>Eumalacostraca</taxon>
        <taxon>Eucarida</taxon>
        <taxon>Decapoda</taxon>
        <taxon>Pleocyemata</taxon>
        <taxon>Brachyura</taxon>
        <taxon>Eubrachyura</taxon>
        <taxon>Portunoidea</taxon>
        <taxon>Portunidae</taxon>
        <taxon>Portuninae</taxon>
        <taxon>Portunus</taxon>
    </lineage>
</organism>
<comment type="caution">
    <text evidence="2">The sequence shown here is derived from an EMBL/GenBank/DDBJ whole genome shotgun (WGS) entry which is preliminary data.</text>
</comment>